<accession>A0A6A6H5C0</accession>
<protein>
    <submittedName>
        <fullName evidence="2">Uncharacterized protein</fullName>
    </submittedName>
</protein>
<evidence type="ECO:0000313" key="2">
    <source>
        <dbReference type="EMBL" id="KAF2233079.1"/>
    </source>
</evidence>
<dbReference type="AlphaFoldDB" id="A0A6A6H5C0"/>
<feature type="region of interest" description="Disordered" evidence="1">
    <location>
        <begin position="30"/>
        <end position="211"/>
    </location>
</feature>
<feature type="compositionally biased region" description="Low complexity" evidence="1">
    <location>
        <begin position="60"/>
        <end position="100"/>
    </location>
</feature>
<keyword evidence="3" id="KW-1185">Reference proteome</keyword>
<proteinExistence type="predicted"/>
<reference evidence="2" key="1">
    <citation type="journal article" date="2020" name="Stud. Mycol.">
        <title>101 Dothideomycetes genomes: a test case for predicting lifestyles and emergence of pathogens.</title>
        <authorList>
            <person name="Haridas S."/>
            <person name="Albert R."/>
            <person name="Binder M."/>
            <person name="Bloem J."/>
            <person name="Labutti K."/>
            <person name="Salamov A."/>
            <person name="Andreopoulos B."/>
            <person name="Baker S."/>
            <person name="Barry K."/>
            <person name="Bills G."/>
            <person name="Bluhm B."/>
            <person name="Cannon C."/>
            <person name="Castanera R."/>
            <person name="Culley D."/>
            <person name="Daum C."/>
            <person name="Ezra D."/>
            <person name="Gonzalez J."/>
            <person name="Henrissat B."/>
            <person name="Kuo A."/>
            <person name="Liang C."/>
            <person name="Lipzen A."/>
            <person name="Lutzoni F."/>
            <person name="Magnuson J."/>
            <person name="Mondo S."/>
            <person name="Nolan M."/>
            <person name="Ohm R."/>
            <person name="Pangilinan J."/>
            <person name="Park H.-J."/>
            <person name="Ramirez L."/>
            <person name="Alfaro M."/>
            <person name="Sun H."/>
            <person name="Tritt A."/>
            <person name="Yoshinaga Y."/>
            <person name="Zwiers L.-H."/>
            <person name="Turgeon B."/>
            <person name="Goodwin S."/>
            <person name="Spatafora J."/>
            <person name="Crous P."/>
            <person name="Grigoriev I."/>
        </authorList>
    </citation>
    <scope>NUCLEOTIDE SEQUENCE</scope>
    <source>
        <strain evidence="2">Tuck. ex Michener</strain>
    </source>
</reference>
<evidence type="ECO:0000256" key="1">
    <source>
        <dbReference type="SAM" id="MobiDB-lite"/>
    </source>
</evidence>
<evidence type="ECO:0000313" key="3">
    <source>
        <dbReference type="Proteomes" id="UP000800092"/>
    </source>
</evidence>
<name>A0A6A6H5C0_VIRVR</name>
<dbReference type="EMBL" id="ML991809">
    <property type="protein sequence ID" value="KAF2233079.1"/>
    <property type="molecule type" value="Genomic_DNA"/>
</dbReference>
<organism evidence="2 3">
    <name type="scientific">Viridothelium virens</name>
    <name type="common">Speckled blister lichen</name>
    <name type="synonym">Trypethelium virens</name>
    <dbReference type="NCBI Taxonomy" id="1048519"/>
    <lineage>
        <taxon>Eukaryota</taxon>
        <taxon>Fungi</taxon>
        <taxon>Dikarya</taxon>
        <taxon>Ascomycota</taxon>
        <taxon>Pezizomycotina</taxon>
        <taxon>Dothideomycetes</taxon>
        <taxon>Dothideomycetes incertae sedis</taxon>
        <taxon>Trypetheliales</taxon>
        <taxon>Trypetheliaceae</taxon>
        <taxon>Viridothelium</taxon>
    </lineage>
</organism>
<feature type="compositionally biased region" description="Basic and acidic residues" evidence="1">
    <location>
        <begin position="183"/>
        <end position="211"/>
    </location>
</feature>
<gene>
    <name evidence="2" type="ORF">EV356DRAFT_503924</name>
</gene>
<feature type="compositionally biased region" description="Polar residues" evidence="1">
    <location>
        <begin position="101"/>
        <end position="131"/>
    </location>
</feature>
<feature type="compositionally biased region" description="Low complexity" evidence="1">
    <location>
        <begin position="132"/>
        <end position="151"/>
    </location>
</feature>
<feature type="compositionally biased region" description="Low complexity" evidence="1">
    <location>
        <begin position="40"/>
        <end position="52"/>
    </location>
</feature>
<sequence length="211" mass="22513">MPDDHTLRHRALSFMRKTFCKKPSIDNLQEDAVQEAATAPSSQQSHPFSPSFWAKPDPPSSSSSAQNPKSSSSSAPTPCTTTKTCKNNNGNNGTESISTSESASRWLSSGRTSRSTKQTSTASTRSNGASLGNQHGNGNNDENGNENGNEGTVPPGQLPIGTYMGTPPGWWNASIGDANRGSRFVEHLDGMQTGQREEARARQDGEGSERE</sequence>
<dbReference type="Proteomes" id="UP000800092">
    <property type="component" value="Unassembled WGS sequence"/>
</dbReference>